<evidence type="ECO:0000256" key="1">
    <source>
        <dbReference type="SAM" id="MobiDB-lite"/>
    </source>
</evidence>
<protein>
    <submittedName>
        <fullName evidence="2">Uncharacterized protein</fullName>
    </submittedName>
</protein>
<evidence type="ECO:0000313" key="3">
    <source>
        <dbReference type="Proteomes" id="UP000319212"/>
    </source>
</evidence>
<feature type="compositionally biased region" description="Basic residues" evidence="1">
    <location>
        <begin position="241"/>
        <end position="250"/>
    </location>
</feature>
<accession>A0A502DN20</accession>
<comment type="caution">
    <text evidence="2">The sequence shown here is derived from an EMBL/GenBank/DDBJ whole genome shotgun (WGS) entry which is preliminary data.</text>
</comment>
<feature type="region of interest" description="Disordered" evidence="1">
    <location>
        <begin position="224"/>
        <end position="250"/>
    </location>
</feature>
<name>A0A502DN20_9BURK</name>
<proteinExistence type="predicted"/>
<gene>
    <name evidence="2" type="ORF">EAH82_16715</name>
</gene>
<dbReference type="Proteomes" id="UP000319212">
    <property type="component" value="Unassembled WGS sequence"/>
</dbReference>
<dbReference type="EMBL" id="RCZI01000004">
    <property type="protein sequence ID" value="TPG26030.1"/>
    <property type="molecule type" value="Genomic_DNA"/>
</dbReference>
<dbReference type="AlphaFoldDB" id="A0A502DN20"/>
<reference evidence="2 3" key="1">
    <citation type="journal article" date="2019" name="Environ. Microbiol.">
        <title>Species interactions and distinct microbial communities in high Arctic permafrost affected cryosols are associated with the CH4 and CO2 gas fluxes.</title>
        <authorList>
            <person name="Altshuler I."/>
            <person name="Hamel J."/>
            <person name="Turney S."/>
            <person name="Magnuson E."/>
            <person name="Levesque R."/>
            <person name="Greer C."/>
            <person name="Whyte L.G."/>
        </authorList>
    </citation>
    <scope>NUCLEOTIDE SEQUENCE [LARGE SCALE GENOMIC DNA]</scope>
    <source>
        <strain evidence="2 3">S06.C</strain>
    </source>
</reference>
<sequence>MMQGEFGSRWRKTFHKILGEAAIEIWIRLDELEPEKAPEDRRKVLTQLASFCALNTKDVLNGAIVSKKAMQAAGYDEDSKGDTRIVWLLTAAAYVALASVLAQAGRDAAAMHFLMDAKYWIGFQNSGDLRKFVEEGTISSIHQRERNSKYAKLKHAKEAERYATMMAQIREFVQQRRDWPTRSVFIQEASASLIAANPAYFSEISRGIEDEADKADKVMKESERLAKRGYNSIDDPDQYFKRRRTKRTSQ</sequence>
<organism evidence="2 3">
    <name type="scientific">Variovorax guangxiensis</name>
    <dbReference type="NCBI Taxonomy" id="1775474"/>
    <lineage>
        <taxon>Bacteria</taxon>
        <taxon>Pseudomonadati</taxon>
        <taxon>Pseudomonadota</taxon>
        <taxon>Betaproteobacteria</taxon>
        <taxon>Burkholderiales</taxon>
        <taxon>Comamonadaceae</taxon>
        <taxon>Variovorax</taxon>
    </lineage>
</organism>
<evidence type="ECO:0000313" key="2">
    <source>
        <dbReference type="EMBL" id="TPG26030.1"/>
    </source>
</evidence>